<accession>A0A1B8PIQ6</accession>
<comment type="caution">
    <text evidence="1">The sequence shown here is derived from an EMBL/GenBank/DDBJ whole genome shotgun (WGS) entry which is preliminary data.</text>
</comment>
<proteinExistence type="predicted"/>
<sequence length="385" mass="42838">MTQIYGDANTTLSADQINKHAYERKALYDTVQESYFGQLADVKNMPKNQGKAIKQYRYMPLIDDRNRGDLGLDATGAKYANGNIYGSSTDIGVVSTKFPTLGELGGRVNRVNLTRVELTSNLAKYGFFWEYSADLMRFDTDAELMTHANRELMNGATKVYEDKLQIDLLNNAGLIKYTGTATQVSELTATMELTYADLVKLGIDLDKNKTPKQTKIITGTRMVDTKTIPDCRVAFVGSELLPTLEAMKDYHNERAFIPAHQYAGGTTLLKGEVGRIAGFRIIVVPHMMKWSGVGANATNASFYKTGSKYDVFPFLVVGDEAFTSIGFQTDGKSQKFTTIHKKPSEETADKSDPYGETGFSSIKWFYGFMPQFIERIAVIKCVAKM</sequence>
<dbReference type="AlphaFoldDB" id="A0A1B8PIQ6"/>
<dbReference type="Pfam" id="PF25209">
    <property type="entry name" value="Phage_capsid_4"/>
    <property type="match status" value="1"/>
</dbReference>
<organism evidence="1 2">
    <name type="scientific">Moraxella nonliquefaciens</name>
    <dbReference type="NCBI Taxonomy" id="478"/>
    <lineage>
        <taxon>Bacteria</taxon>
        <taxon>Pseudomonadati</taxon>
        <taxon>Pseudomonadota</taxon>
        <taxon>Gammaproteobacteria</taxon>
        <taxon>Moraxellales</taxon>
        <taxon>Moraxellaceae</taxon>
        <taxon>Moraxella</taxon>
    </lineage>
</organism>
<protein>
    <submittedName>
        <fullName evidence="1">N4-gp56 family major capsid protein</fullName>
    </submittedName>
</protein>
<dbReference type="NCBIfam" id="TIGR04387">
    <property type="entry name" value="capsid_maj_N4"/>
    <property type="match status" value="1"/>
</dbReference>
<dbReference type="RefSeq" id="WP_066893658.1">
    <property type="nucleotide sequence ID" value="NZ_LZDN01000039.1"/>
</dbReference>
<name>A0A1B8PIQ6_MORNO</name>
<reference evidence="1 2" key="1">
    <citation type="submission" date="2016-06" db="EMBL/GenBank/DDBJ databases">
        <title>Draft genome of Moraxella nonliquefaciens CCUG 60284.</title>
        <authorList>
            <person name="Salva-Serra F."/>
            <person name="Engstrom-Jakobsson H."/>
            <person name="Thorell K."/>
            <person name="Gonzales-Siles L."/>
            <person name="Karlsson R."/>
            <person name="Boulund F."/>
            <person name="Engstrand L."/>
            <person name="Kristiansson E."/>
            <person name="Moore E."/>
        </authorList>
    </citation>
    <scope>NUCLEOTIDE SEQUENCE [LARGE SCALE GENOMIC DNA]</scope>
    <source>
        <strain evidence="1 2">CCUG 60284</strain>
    </source>
</reference>
<dbReference type="Proteomes" id="UP000092671">
    <property type="component" value="Unassembled WGS sequence"/>
</dbReference>
<evidence type="ECO:0000313" key="2">
    <source>
        <dbReference type="Proteomes" id="UP000092671"/>
    </source>
</evidence>
<dbReference type="OrthoDB" id="7055468at2"/>
<gene>
    <name evidence="1" type="ORF">A9Z60_03495</name>
</gene>
<dbReference type="EMBL" id="LZDN01000039">
    <property type="protein sequence ID" value="OBX49446.1"/>
    <property type="molecule type" value="Genomic_DNA"/>
</dbReference>
<evidence type="ECO:0000313" key="1">
    <source>
        <dbReference type="EMBL" id="OBX49446.1"/>
    </source>
</evidence>